<dbReference type="AlphaFoldDB" id="A0A445MVG4"/>
<evidence type="ECO:0000256" key="2">
    <source>
        <dbReference type="ARBA" id="ARBA00022485"/>
    </source>
</evidence>
<comment type="subcellular location">
    <subcellularLocation>
        <location evidence="1">Membrane</location>
        <topology evidence="1">Multi-pass membrane protein</topology>
    </subcellularLocation>
</comment>
<feature type="transmembrane region" description="Helical" evidence="10">
    <location>
        <begin position="526"/>
        <end position="545"/>
    </location>
</feature>
<keyword evidence="6 9" id="KW-0408">Iron</keyword>
<dbReference type="GO" id="GO:0016020">
    <property type="term" value="C:membrane"/>
    <property type="evidence" value="ECO:0007669"/>
    <property type="project" value="UniProtKB-SubCell"/>
</dbReference>
<keyword evidence="8 10" id="KW-0472">Membrane</keyword>
<feature type="binding site" evidence="9">
    <location>
        <position position="261"/>
    </location>
    <ligand>
        <name>(2E)-4-hydroxy-3-methylbut-2-enyl diphosphate</name>
        <dbReference type="ChEBI" id="CHEBI:128753"/>
    </ligand>
</feature>
<evidence type="ECO:0000256" key="8">
    <source>
        <dbReference type="ARBA" id="ARBA00023136"/>
    </source>
</evidence>
<protein>
    <recommendedName>
        <fullName evidence="9">4-hydroxy-3-methylbut-2-enyl diphosphate reductase</fullName>
        <shortName evidence="9">HMBPP reductase</shortName>
        <ecNumber evidence="9">1.17.7.4</ecNumber>
    </recommendedName>
</protein>
<dbReference type="Gene3D" id="3.40.1010.20">
    <property type="entry name" value="4-hydroxy-3-methylbut-2-enyl diphosphate reductase, catalytic domain"/>
    <property type="match status" value="2"/>
</dbReference>
<dbReference type="Pfam" id="PF01040">
    <property type="entry name" value="UbiA"/>
    <property type="match status" value="1"/>
</dbReference>
<comment type="cofactor">
    <cofactor evidence="9">
        <name>[4Fe-4S] cluster</name>
        <dbReference type="ChEBI" id="CHEBI:49883"/>
    </cofactor>
    <text evidence="9">Binds 1 [4Fe-4S] cluster per subunit.</text>
</comment>
<feature type="active site" description="Proton donor" evidence="9">
    <location>
        <position position="125"/>
    </location>
</feature>
<feature type="transmembrane region" description="Helical" evidence="10">
    <location>
        <begin position="557"/>
        <end position="575"/>
    </location>
</feature>
<dbReference type="InterPro" id="IPR003451">
    <property type="entry name" value="LytB/IspH"/>
</dbReference>
<comment type="catalytic activity">
    <reaction evidence="9">
        <text>isopentenyl diphosphate + 2 oxidized [2Fe-2S]-[ferredoxin] + H2O = (2E)-4-hydroxy-3-methylbut-2-enyl diphosphate + 2 reduced [2Fe-2S]-[ferredoxin] + 2 H(+)</text>
        <dbReference type="Rhea" id="RHEA:24488"/>
        <dbReference type="Rhea" id="RHEA-COMP:10000"/>
        <dbReference type="Rhea" id="RHEA-COMP:10001"/>
        <dbReference type="ChEBI" id="CHEBI:15377"/>
        <dbReference type="ChEBI" id="CHEBI:15378"/>
        <dbReference type="ChEBI" id="CHEBI:33737"/>
        <dbReference type="ChEBI" id="CHEBI:33738"/>
        <dbReference type="ChEBI" id="CHEBI:128753"/>
        <dbReference type="ChEBI" id="CHEBI:128769"/>
        <dbReference type="EC" id="1.17.7.4"/>
    </reaction>
</comment>
<feature type="binding site" evidence="9">
    <location>
        <position position="95"/>
    </location>
    <ligand>
        <name>[4Fe-4S] cluster</name>
        <dbReference type="ChEBI" id="CHEBI:49883"/>
    </ligand>
</feature>
<feature type="transmembrane region" description="Helical" evidence="10">
    <location>
        <begin position="390"/>
        <end position="408"/>
    </location>
</feature>
<comment type="function">
    <text evidence="9">Catalyzes the conversion of 1-hydroxy-2-methyl-2-(E)-butenyl 4-diphosphate (HMBPP) into a mixture of isopentenyl diphosphate (IPP) and dimethylallyl diphosphate (DMAPP). Acts in the terminal step of the DOXP/MEP pathway for isoprenoid precursor biosynthesis.</text>
</comment>
<evidence type="ECO:0000256" key="4">
    <source>
        <dbReference type="ARBA" id="ARBA00022723"/>
    </source>
</evidence>
<feature type="binding site" evidence="9">
    <location>
        <position position="123"/>
    </location>
    <ligand>
        <name>dimethylallyl diphosphate</name>
        <dbReference type="ChEBI" id="CHEBI:57623"/>
    </ligand>
</feature>
<dbReference type="GO" id="GO:0046872">
    <property type="term" value="F:metal ion binding"/>
    <property type="evidence" value="ECO:0007669"/>
    <property type="project" value="UniProtKB-KW"/>
</dbReference>
<organism evidence="11">
    <name type="scientific">uncultured Desulfobacterium sp</name>
    <dbReference type="NCBI Taxonomy" id="201089"/>
    <lineage>
        <taxon>Bacteria</taxon>
        <taxon>Pseudomonadati</taxon>
        <taxon>Thermodesulfobacteriota</taxon>
        <taxon>Desulfobacteria</taxon>
        <taxon>Desulfobacterales</taxon>
        <taxon>Desulfobacteriaceae</taxon>
        <taxon>Desulfobacterium</taxon>
        <taxon>environmental samples</taxon>
    </lineage>
</organism>
<comment type="catalytic activity">
    <reaction evidence="9">
        <text>dimethylallyl diphosphate + 2 oxidized [2Fe-2S]-[ferredoxin] + H2O = (2E)-4-hydroxy-3-methylbut-2-enyl diphosphate + 2 reduced [2Fe-2S]-[ferredoxin] + 2 H(+)</text>
        <dbReference type="Rhea" id="RHEA:24825"/>
        <dbReference type="Rhea" id="RHEA-COMP:10000"/>
        <dbReference type="Rhea" id="RHEA-COMP:10001"/>
        <dbReference type="ChEBI" id="CHEBI:15377"/>
        <dbReference type="ChEBI" id="CHEBI:15378"/>
        <dbReference type="ChEBI" id="CHEBI:33737"/>
        <dbReference type="ChEBI" id="CHEBI:33738"/>
        <dbReference type="ChEBI" id="CHEBI:57623"/>
        <dbReference type="ChEBI" id="CHEBI:128753"/>
        <dbReference type="EC" id="1.17.7.4"/>
    </reaction>
</comment>
<feature type="binding site" evidence="9">
    <location>
        <position position="189"/>
    </location>
    <ligand>
        <name>[4Fe-4S] cluster</name>
        <dbReference type="ChEBI" id="CHEBI:49883"/>
    </ligand>
</feature>
<dbReference type="NCBIfam" id="NF002187">
    <property type="entry name" value="PRK01045.1-1"/>
    <property type="match status" value="1"/>
</dbReference>
<evidence type="ECO:0000256" key="1">
    <source>
        <dbReference type="ARBA" id="ARBA00004141"/>
    </source>
</evidence>
<feature type="binding site" evidence="9">
    <location>
        <position position="261"/>
    </location>
    <ligand>
        <name>isopentenyl diphosphate</name>
        <dbReference type="ChEBI" id="CHEBI:128769"/>
    </ligand>
</feature>
<feature type="binding site" evidence="9">
    <location>
        <position position="217"/>
    </location>
    <ligand>
        <name>isopentenyl diphosphate</name>
        <dbReference type="ChEBI" id="CHEBI:128769"/>
    </ligand>
</feature>
<feature type="binding site" evidence="9">
    <location>
        <position position="73"/>
    </location>
    <ligand>
        <name>dimethylallyl diphosphate</name>
        <dbReference type="ChEBI" id="CHEBI:57623"/>
    </ligand>
</feature>
<evidence type="ECO:0000256" key="10">
    <source>
        <dbReference type="SAM" id="Phobius"/>
    </source>
</evidence>
<evidence type="ECO:0000256" key="6">
    <source>
        <dbReference type="ARBA" id="ARBA00023004"/>
    </source>
</evidence>
<feature type="binding site" evidence="9">
    <location>
        <position position="41"/>
    </location>
    <ligand>
        <name>(2E)-4-hydroxy-3-methylbut-2-enyl diphosphate</name>
        <dbReference type="ChEBI" id="CHEBI:128753"/>
    </ligand>
</feature>
<keyword evidence="2 9" id="KW-0004">4Fe-4S</keyword>
<feature type="transmembrane region" description="Helical" evidence="10">
    <location>
        <begin position="452"/>
        <end position="469"/>
    </location>
</feature>
<feature type="binding site" evidence="9">
    <location>
        <position position="219"/>
    </location>
    <ligand>
        <name>(2E)-4-hydroxy-3-methylbut-2-enyl diphosphate</name>
        <dbReference type="ChEBI" id="CHEBI:128753"/>
    </ligand>
</feature>
<keyword evidence="5 10" id="KW-1133">Transmembrane helix</keyword>
<comment type="pathway">
    <text evidence="9">Isoprenoid biosynthesis; dimethylallyl diphosphate biosynthesis; dimethylallyl diphosphate from (2E)-4-hydroxy-3-methylbutenyl diphosphate: step 1/1.</text>
</comment>
<feature type="transmembrane region" description="Helical" evidence="10">
    <location>
        <begin position="429"/>
        <end position="446"/>
    </location>
</feature>
<evidence type="ECO:0000313" key="11">
    <source>
        <dbReference type="EMBL" id="SPD73497.1"/>
    </source>
</evidence>
<feature type="transmembrane region" description="Helical" evidence="10">
    <location>
        <begin position="297"/>
        <end position="318"/>
    </location>
</feature>
<feature type="binding site" evidence="9">
    <location>
        <position position="41"/>
    </location>
    <ligand>
        <name>dimethylallyl diphosphate</name>
        <dbReference type="ChEBI" id="CHEBI:57623"/>
    </ligand>
</feature>
<feature type="binding site" evidence="9">
    <location>
        <position position="123"/>
    </location>
    <ligand>
        <name>(2E)-4-hydroxy-3-methylbut-2-enyl diphosphate</name>
        <dbReference type="ChEBI" id="CHEBI:128753"/>
    </ligand>
</feature>
<accession>A0A445MVG4</accession>
<dbReference type="Gene3D" id="3.40.50.11270">
    <property type="match status" value="1"/>
</dbReference>
<feature type="binding site" evidence="9">
    <location>
        <position position="219"/>
    </location>
    <ligand>
        <name>dimethylallyl diphosphate</name>
        <dbReference type="ChEBI" id="CHEBI:57623"/>
    </ligand>
</feature>
<dbReference type="CDD" id="cd13967">
    <property type="entry name" value="PT_UbiA_5"/>
    <property type="match status" value="1"/>
</dbReference>
<comment type="caution">
    <text evidence="9">Lacks conserved residue(s) required for the propagation of feature annotation.</text>
</comment>
<feature type="transmembrane region" description="Helical" evidence="10">
    <location>
        <begin position="365"/>
        <end position="384"/>
    </location>
</feature>
<dbReference type="CDD" id="cd13944">
    <property type="entry name" value="lytB_ispH"/>
    <property type="match status" value="1"/>
</dbReference>
<feature type="transmembrane region" description="Helical" evidence="10">
    <location>
        <begin position="501"/>
        <end position="520"/>
    </location>
</feature>
<keyword evidence="3 10" id="KW-0812">Transmembrane</keyword>
<reference evidence="11" key="1">
    <citation type="submission" date="2018-01" db="EMBL/GenBank/DDBJ databases">
        <authorList>
            <person name="Regsiter A."/>
            <person name="William W."/>
        </authorList>
    </citation>
    <scope>NUCLEOTIDE SEQUENCE</scope>
    <source>
        <strain evidence="11">TRIP AH-1</strain>
    </source>
</reference>
<evidence type="ECO:0000256" key="5">
    <source>
        <dbReference type="ARBA" id="ARBA00022989"/>
    </source>
</evidence>
<feature type="binding site" evidence="9">
    <location>
        <position position="261"/>
    </location>
    <ligand>
        <name>dimethylallyl diphosphate</name>
        <dbReference type="ChEBI" id="CHEBI:57623"/>
    </ligand>
</feature>
<name>A0A445MVG4_9BACT</name>
<dbReference type="GO" id="GO:0016765">
    <property type="term" value="F:transferase activity, transferring alkyl or aryl (other than methyl) groups"/>
    <property type="evidence" value="ECO:0007669"/>
    <property type="project" value="InterPro"/>
</dbReference>
<comment type="pathway">
    <text evidence="9">Isoprenoid biosynthesis; isopentenyl diphosphate biosynthesis via DXP pathway; isopentenyl diphosphate from 1-deoxy-D-xylulose 5-phosphate: step 6/6.</text>
</comment>
<keyword evidence="9" id="KW-0414">Isoprene biosynthesis</keyword>
<proteinExistence type="inferred from homology"/>
<dbReference type="NCBIfam" id="TIGR00216">
    <property type="entry name" value="ispH_lytB"/>
    <property type="match status" value="1"/>
</dbReference>
<dbReference type="Pfam" id="PF02401">
    <property type="entry name" value="LYTB"/>
    <property type="match status" value="1"/>
</dbReference>
<dbReference type="GO" id="GO:0016114">
    <property type="term" value="P:terpenoid biosynthetic process"/>
    <property type="evidence" value="ECO:0007669"/>
    <property type="project" value="UniProtKB-UniRule"/>
</dbReference>
<dbReference type="EMBL" id="OJIN01000101">
    <property type="protein sequence ID" value="SPD73497.1"/>
    <property type="molecule type" value="Genomic_DNA"/>
</dbReference>
<dbReference type="GO" id="GO:0051745">
    <property type="term" value="F:4-hydroxy-3-methylbut-2-enyl diphosphate reductase activity"/>
    <property type="evidence" value="ECO:0007669"/>
    <property type="project" value="UniProtKB-UniRule"/>
</dbReference>
<dbReference type="PANTHER" id="PTHR30426:SF0">
    <property type="entry name" value="4-HYDROXY-3-METHYLBUT-2-ENYL DIPHOSPHATE REDUCTASE"/>
    <property type="match status" value="1"/>
</dbReference>
<dbReference type="InterPro" id="IPR000537">
    <property type="entry name" value="UbiA_prenyltransferase"/>
</dbReference>
<dbReference type="PANTHER" id="PTHR30426">
    <property type="entry name" value="4-HYDROXY-3-METHYLBUT-2-ENYL DIPHOSPHATE REDUCTASE"/>
    <property type="match status" value="1"/>
</dbReference>
<dbReference type="HAMAP" id="MF_00191">
    <property type="entry name" value="IspH"/>
    <property type="match status" value="1"/>
</dbReference>
<feature type="binding site" evidence="9">
    <location>
        <position position="123"/>
    </location>
    <ligand>
        <name>isopentenyl diphosphate</name>
        <dbReference type="ChEBI" id="CHEBI:128769"/>
    </ligand>
</feature>
<feature type="binding site" evidence="9">
    <location>
        <position position="12"/>
    </location>
    <ligand>
        <name>[4Fe-4S] cluster</name>
        <dbReference type="ChEBI" id="CHEBI:49883"/>
    </ligand>
</feature>
<evidence type="ECO:0000256" key="7">
    <source>
        <dbReference type="ARBA" id="ARBA00023014"/>
    </source>
</evidence>
<keyword evidence="7 9" id="KW-0411">Iron-sulfur</keyword>
<feature type="binding site" evidence="9">
    <location>
        <position position="73"/>
    </location>
    <ligand>
        <name>(2E)-4-hydroxy-3-methylbut-2-enyl diphosphate</name>
        <dbReference type="ChEBI" id="CHEBI:128753"/>
    </ligand>
</feature>
<dbReference type="UniPathway" id="UPA00056">
    <property type="reaction ID" value="UER00097"/>
</dbReference>
<evidence type="ECO:0000256" key="9">
    <source>
        <dbReference type="HAMAP-Rule" id="MF_00191"/>
    </source>
</evidence>
<dbReference type="UniPathway" id="UPA00059">
    <property type="reaction ID" value="UER00105"/>
</dbReference>
<dbReference type="GO" id="GO:0050992">
    <property type="term" value="P:dimethylallyl diphosphate biosynthetic process"/>
    <property type="evidence" value="ECO:0007669"/>
    <property type="project" value="UniProtKB-UniRule"/>
</dbReference>
<evidence type="ECO:0000256" key="3">
    <source>
        <dbReference type="ARBA" id="ARBA00022692"/>
    </source>
</evidence>
<dbReference type="GO" id="GO:0019288">
    <property type="term" value="P:isopentenyl diphosphate biosynthetic process, methylerythritol 4-phosphate pathway"/>
    <property type="evidence" value="ECO:0007669"/>
    <property type="project" value="UniProtKB-UniRule"/>
</dbReference>
<feature type="binding site" evidence="9">
    <location>
        <position position="217"/>
    </location>
    <ligand>
        <name>dimethylallyl diphosphate</name>
        <dbReference type="ChEBI" id="CHEBI:57623"/>
    </ligand>
</feature>
<gene>
    <name evidence="9 11" type="primary">ispH</name>
    <name evidence="11" type="ORF">PITCH_A190073</name>
</gene>
<feature type="binding site" evidence="9">
    <location>
        <position position="41"/>
    </location>
    <ligand>
        <name>isopentenyl diphosphate</name>
        <dbReference type="ChEBI" id="CHEBI:128769"/>
    </ligand>
</feature>
<feature type="transmembrane region" description="Helical" evidence="10">
    <location>
        <begin position="324"/>
        <end position="344"/>
    </location>
</feature>
<comment type="similarity">
    <text evidence="9">Belongs to the IspH family.</text>
</comment>
<dbReference type="EC" id="1.17.7.4" evidence="9"/>
<feature type="binding site" evidence="9">
    <location>
        <position position="217"/>
    </location>
    <ligand>
        <name>(2E)-4-hydroxy-3-methylbut-2-enyl diphosphate</name>
        <dbReference type="ChEBI" id="CHEBI:128753"/>
    </ligand>
</feature>
<keyword evidence="4 9" id="KW-0479">Metal-binding</keyword>
<keyword evidence="9 11" id="KW-0560">Oxidoreductase</keyword>
<sequence length="576" mass="63323">MKVKLAKTAGFCMGVRRAMELVLTEVNKKKGPLFTFGPLIHNNQVLDLLESKGVKPIDDLTGIDKGAIAIRAHGISPKKRQEIKETGLKVIDATCPKVAKVQALLRYHTKKGSTAVIVGNRGHAEVVGLLGYCKTPAYVIETVEDVNSLPDLERVVVVAQTTQNVKNFSKVAKAIKVRFPYAQVLNTICNATSNRQKEVRSFAGQVDATVVVGGFHSGNTCRLVQVSRESNTPTFHVETEKDLDRKMLSGMKVIGVTAGASTPNWMIKKVVSEIEGIRGKTEGAFYHWLKRLFKSLLANKIGVSFGAFCLSYATAILIERPTDMIFPSLAFLYIYAMHVLNRFLDRGASAYNDPERAFFLKKHRPFLIVSGIVAVASSVVISFIIGLKTFLALCGLSLIGLAYSLPLVPERIRHRYSYYKIKDIPGSRSLSESLAWVAIVAVIPILESDHIAWPAVFVSAMTVFTMSYVRSTLFDIFDVQGDLIVGIETLPISIGTRKTLIILKTVLVVDSLFLLASPLLGLVGRFSFILLIPVVTLSFCLVAYERRWIYPGSALEAMVEGNFVLAGLLALIWQGL</sequence>
<feature type="binding site" evidence="9">
    <location>
        <position position="219"/>
    </location>
    <ligand>
        <name>isopentenyl diphosphate</name>
        <dbReference type="ChEBI" id="CHEBI:128769"/>
    </ligand>
</feature>
<feature type="binding site" evidence="9">
    <location>
        <position position="161"/>
    </location>
    <ligand>
        <name>(2E)-4-hydroxy-3-methylbut-2-enyl diphosphate</name>
        <dbReference type="ChEBI" id="CHEBI:128753"/>
    </ligand>
</feature>
<dbReference type="GO" id="GO:0051539">
    <property type="term" value="F:4 iron, 4 sulfur cluster binding"/>
    <property type="evidence" value="ECO:0007669"/>
    <property type="project" value="UniProtKB-UniRule"/>
</dbReference>
<feature type="binding site" evidence="9">
    <location>
        <position position="73"/>
    </location>
    <ligand>
        <name>isopentenyl diphosphate</name>
        <dbReference type="ChEBI" id="CHEBI:128769"/>
    </ligand>
</feature>